<dbReference type="RefSeq" id="WP_210810765.1">
    <property type="nucleotide sequence ID" value="NZ_JAGQDG010000007.1"/>
</dbReference>
<keyword evidence="2" id="KW-0812">Transmembrane</keyword>
<keyword evidence="4" id="KW-0472">Membrane</keyword>
<dbReference type="InterPro" id="IPR037682">
    <property type="entry name" value="TonB_C"/>
</dbReference>
<comment type="caution">
    <text evidence="6">The sequence shown here is derived from an EMBL/GenBank/DDBJ whole genome shotgun (WGS) entry which is preliminary data.</text>
</comment>
<sequence length="216" mass="24263">MSDVTAQGSQFESAASIFRLISTSLFICGFFPAVVAATVPNGQDKSVAIEREVERLEAEQYRLLEQVRNELAALPAIAPSSPQAARRAKLELLLAEIERRINAESSGRTYYVSAMTPDTEIRSYYERVQRRIEEQGNINFPKTDTTSLYGRVVVTFALNADGKIDRIDIAKSTSKVLSEHAINLLRMLEPFESFPPEVAKRIDQMVITAPFNYKRK</sequence>
<feature type="domain" description="TonB C-terminal" evidence="5">
    <location>
        <begin position="148"/>
        <end position="214"/>
    </location>
</feature>
<evidence type="ECO:0000313" key="6">
    <source>
        <dbReference type="EMBL" id="MBQ0937278.1"/>
    </source>
</evidence>
<dbReference type="Gene3D" id="3.30.1150.10">
    <property type="match status" value="1"/>
</dbReference>
<comment type="subcellular location">
    <subcellularLocation>
        <location evidence="1">Membrane</location>
        <topology evidence="1">Single-pass membrane protein</topology>
    </subcellularLocation>
</comment>
<accession>A0ABS5E1M3</accession>
<dbReference type="EMBL" id="JAGQDG010000007">
    <property type="protein sequence ID" value="MBQ0937278.1"/>
    <property type="molecule type" value="Genomic_DNA"/>
</dbReference>
<protein>
    <submittedName>
        <fullName evidence="6">Energy transducer TonB</fullName>
    </submittedName>
</protein>
<evidence type="ECO:0000256" key="2">
    <source>
        <dbReference type="ARBA" id="ARBA00022692"/>
    </source>
</evidence>
<evidence type="ECO:0000259" key="5">
    <source>
        <dbReference type="Pfam" id="PF03544"/>
    </source>
</evidence>
<evidence type="ECO:0000256" key="3">
    <source>
        <dbReference type="ARBA" id="ARBA00022989"/>
    </source>
</evidence>
<evidence type="ECO:0000256" key="1">
    <source>
        <dbReference type="ARBA" id="ARBA00004167"/>
    </source>
</evidence>
<dbReference type="NCBIfam" id="TIGR01352">
    <property type="entry name" value="tonB_Cterm"/>
    <property type="match status" value="1"/>
</dbReference>
<dbReference type="Pfam" id="PF03544">
    <property type="entry name" value="TonB_C"/>
    <property type="match status" value="1"/>
</dbReference>
<dbReference type="Proteomes" id="UP000672097">
    <property type="component" value="Unassembled WGS sequence"/>
</dbReference>
<reference evidence="6 7" key="1">
    <citation type="submission" date="2021-04" db="EMBL/GenBank/DDBJ databases">
        <title>The genome sequence of type strain Ideonella paludis KCTC 32238.</title>
        <authorList>
            <person name="Liu Y."/>
        </authorList>
    </citation>
    <scope>NUCLEOTIDE SEQUENCE [LARGE SCALE GENOMIC DNA]</scope>
    <source>
        <strain evidence="6 7">KCTC 32238</strain>
    </source>
</reference>
<evidence type="ECO:0000313" key="7">
    <source>
        <dbReference type="Proteomes" id="UP000672097"/>
    </source>
</evidence>
<gene>
    <name evidence="6" type="ORF">KAK11_18275</name>
</gene>
<keyword evidence="7" id="KW-1185">Reference proteome</keyword>
<name>A0ABS5E1M3_9BURK</name>
<keyword evidence="3" id="KW-1133">Transmembrane helix</keyword>
<proteinExistence type="predicted"/>
<organism evidence="6 7">
    <name type="scientific">Ideonella paludis</name>
    <dbReference type="NCBI Taxonomy" id="1233411"/>
    <lineage>
        <taxon>Bacteria</taxon>
        <taxon>Pseudomonadati</taxon>
        <taxon>Pseudomonadota</taxon>
        <taxon>Betaproteobacteria</taxon>
        <taxon>Burkholderiales</taxon>
        <taxon>Sphaerotilaceae</taxon>
        <taxon>Ideonella</taxon>
    </lineage>
</organism>
<evidence type="ECO:0000256" key="4">
    <source>
        <dbReference type="ARBA" id="ARBA00023136"/>
    </source>
</evidence>
<dbReference type="SUPFAM" id="SSF74653">
    <property type="entry name" value="TolA/TonB C-terminal domain"/>
    <property type="match status" value="1"/>
</dbReference>
<dbReference type="InterPro" id="IPR006260">
    <property type="entry name" value="TonB/TolA_C"/>
</dbReference>